<dbReference type="InterPro" id="IPR045865">
    <property type="entry name" value="ACT-like_dom_sf"/>
</dbReference>
<dbReference type="STRING" id="3075.A0A087S9H4"/>
<evidence type="ECO:0000256" key="4">
    <source>
        <dbReference type="ARBA" id="ARBA00022553"/>
    </source>
</evidence>
<dbReference type="InterPro" id="IPR029752">
    <property type="entry name" value="D-isomer_DH_CS1"/>
</dbReference>
<dbReference type="Gene3D" id="3.30.70.260">
    <property type="match status" value="1"/>
</dbReference>
<reference evidence="12 13" key="1">
    <citation type="journal article" date="2014" name="BMC Genomics">
        <title>Oil accumulation mechanisms of the oleaginous microalga Chlorella protothecoides revealed through its genome, transcriptomes, and proteomes.</title>
        <authorList>
            <person name="Gao C."/>
            <person name="Wang Y."/>
            <person name="Shen Y."/>
            <person name="Yan D."/>
            <person name="He X."/>
            <person name="Dai J."/>
            <person name="Wu Q."/>
        </authorList>
    </citation>
    <scope>NUCLEOTIDE SEQUENCE [LARGE SCALE GENOMIC DNA]</scope>
    <source>
        <strain evidence="12 13">0710</strain>
    </source>
</reference>
<dbReference type="UniPathway" id="UPA00135">
    <property type="reaction ID" value="UER00196"/>
</dbReference>
<dbReference type="PROSITE" id="PS51671">
    <property type="entry name" value="ACT"/>
    <property type="match status" value="1"/>
</dbReference>
<keyword evidence="6 10" id="KW-0560">Oxidoreductase</keyword>
<dbReference type="PANTHER" id="PTHR42938:SF22">
    <property type="entry name" value="D-3-PHOSPHOGLYCERATE DEHYDROGENASE"/>
    <property type="match status" value="1"/>
</dbReference>
<accession>A0A087S9H4</accession>
<comment type="caution">
    <text evidence="12">The sequence shown here is derived from an EMBL/GenBank/DDBJ whole genome shotgun (WGS) entry which is preliminary data.</text>
</comment>
<dbReference type="GO" id="GO:0009536">
    <property type="term" value="C:plastid"/>
    <property type="evidence" value="ECO:0007669"/>
    <property type="project" value="UniProtKB-ARBA"/>
</dbReference>
<dbReference type="InterPro" id="IPR006236">
    <property type="entry name" value="PGDH"/>
</dbReference>
<dbReference type="KEGG" id="apro:F751_0057"/>
<dbReference type="OrthoDB" id="298012at2759"/>
<dbReference type="PROSITE" id="PS00065">
    <property type="entry name" value="D_2_HYDROXYACID_DH_1"/>
    <property type="match status" value="1"/>
</dbReference>
<keyword evidence="7 10" id="KW-0520">NAD</keyword>
<keyword evidence="10" id="KW-0028">Amino-acid biosynthesis</keyword>
<dbReference type="SUPFAM" id="SSF55021">
    <property type="entry name" value="ACT-like"/>
    <property type="match status" value="1"/>
</dbReference>
<organism evidence="12 13">
    <name type="scientific">Auxenochlorella protothecoides</name>
    <name type="common">Green microalga</name>
    <name type="synonym">Chlorella protothecoides</name>
    <dbReference type="NCBI Taxonomy" id="3075"/>
    <lineage>
        <taxon>Eukaryota</taxon>
        <taxon>Viridiplantae</taxon>
        <taxon>Chlorophyta</taxon>
        <taxon>core chlorophytes</taxon>
        <taxon>Trebouxiophyceae</taxon>
        <taxon>Chlorellales</taxon>
        <taxon>Chlorellaceae</taxon>
        <taxon>Auxenochlorella</taxon>
    </lineage>
</organism>
<dbReference type="InterPro" id="IPR006140">
    <property type="entry name" value="D-isomer_DH_NAD-bd"/>
</dbReference>
<dbReference type="InterPro" id="IPR029009">
    <property type="entry name" value="ASB_dom_sf"/>
</dbReference>
<gene>
    <name evidence="12" type="ORF">F751_0057</name>
</gene>
<evidence type="ECO:0000259" key="11">
    <source>
        <dbReference type="PROSITE" id="PS51671"/>
    </source>
</evidence>
<comment type="pathway">
    <text evidence="1 10">Amino-acid biosynthesis; L-serine biosynthesis; L-serine from 3-phospho-D-glycerate: step 1/3.</text>
</comment>
<dbReference type="Gene3D" id="3.40.50.720">
    <property type="entry name" value="NAD(P)-binding Rossmann-like Domain"/>
    <property type="match status" value="2"/>
</dbReference>
<dbReference type="Proteomes" id="UP000028924">
    <property type="component" value="Unassembled WGS sequence"/>
</dbReference>
<dbReference type="InterPro" id="IPR006139">
    <property type="entry name" value="D-isomer_2_OHA_DH_cat_dom"/>
</dbReference>
<comment type="subunit">
    <text evidence="3">Homotetramer.</text>
</comment>
<evidence type="ECO:0000256" key="1">
    <source>
        <dbReference type="ARBA" id="ARBA00005216"/>
    </source>
</evidence>
<dbReference type="GO" id="GO:0006564">
    <property type="term" value="P:L-serine biosynthetic process"/>
    <property type="evidence" value="ECO:0007669"/>
    <property type="project" value="UniProtKB-KW"/>
</dbReference>
<dbReference type="CDD" id="cd12173">
    <property type="entry name" value="PGDH_4"/>
    <property type="match status" value="1"/>
</dbReference>
<evidence type="ECO:0000313" key="12">
    <source>
        <dbReference type="EMBL" id="KFM22378.1"/>
    </source>
</evidence>
<dbReference type="Pfam" id="PF02826">
    <property type="entry name" value="2-Hacid_dh_C"/>
    <property type="match status" value="1"/>
</dbReference>
<dbReference type="GeneID" id="23611448"/>
<dbReference type="Pfam" id="PF00389">
    <property type="entry name" value="2-Hacid_dh"/>
    <property type="match status" value="1"/>
</dbReference>
<proteinExistence type="inferred from homology"/>
<evidence type="ECO:0000256" key="7">
    <source>
        <dbReference type="ARBA" id="ARBA00023027"/>
    </source>
</evidence>
<dbReference type="Pfam" id="PF19304">
    <property type="entry name" value="PGDH_inter"/>
    <property type="match status" value="1"/>
</dbReference>
<dbReference type="CDD" id="cd04903">
    <property type="entry name" value="ACT_LSD"/>
    <property type="match status" value="1"/>
</dbReference>
<keyword evidence="5" id="KW-0007">Acetylation</keyword>
<dbReference type="FunFam" id="3.30.70.260:FF:000008">
    <property type="entry name" value="D-3-phosphoglycerate dehydrogenase, chloroplastic"/>
    <property type="match status" value="1"/>
</dbReference>
<dbReference type="FunFam" id="3.30.1330.90:FF:000003">
    <property type="entry name" value="D-3-phosphoglycerate dehydrogenase"/>
    <property type="match status" value="1"/>
</dbReference>
<dbReference type="NCBIfam" id="TIGR01327">
    <property type="entry name" value="PGDH"/>
    <property type="match status" value="1"/>
</dbReference>
<dbReference type="InterPro" id="IPR045626">
    <property type="entry name" value="PGDH_ASB_dom"/>
</dbReference>
<evidence type="ECO:0000256" key="10">
    <source>
        <dbReference type="RuleBase" id="RU363003"/>
    </source>
</evidence>
<dbReference type="InterPro" id="IPR036291">
    <property type="entry name" value="NAD(P)-bd_dom_sf"/>
</dbReference>
<dbReference type="SUPFAM" id="SSF52283">
    <property type="entry name" value="Formate/glycerate dehydrogenase catalytic domain-like"/>
    <property type="match status" value="1"/>
</dbReference>
<evidence type="ECO:0000256" key="6">
    <source>
        <dbReference type="ARBA" id="ARBA00023002"/>
    </source>
</evidence>
<evidence type="ECO:0000256" key="2">
    <source>
        <dbReference type="ARBA" id="ARBA00005854"/>
    </source>
</evidence>
<comment type="similarity">
    <text evidence="2 10">Belongs to the D-isomer specific 2-hydroxyacid dehydrogenase family.</text>
</comment>
<dbReference type="Gene3D" id="3.30.1330.90">
    <property type="entry name" value="D-3-phosphoglycerate dehydrogenase, domain 3"/>
    <property type="match status" value="1"/>
</dbReference>
<sequence>MFLRPFKSGRKKTPVQWDAVWINAAAFNQCTRRAEARVLKMLATTAQHRVLGTSSSTLAKAATAPFKVTAIRRSSKGIRASTSVRASLSTNGKPTVLVAEKLGAGGVEMLKEVADVRTVLNMTKEQLLENISTVDAIVIRSATKVTREVFEASKGRLRVVGRAGVGIDNVDLTAASETGCLVVNAPTANTIAAAEHGISLLTALARNVAQADASMKAGGWDRTTYVGVSVVGKTLAIIGFGKVGGEVARRAKGLGMTVIAFDPYASEERAAAVGVKLVSFDEALATGDFFSLHMPLTPTTKNLFDDAAFAKIKKGSRIINVARGGVIDEAALARALDAKQVAGAALDVFAQEPPAADNPLVNRKDVICTPHLGASTKEAQEEVSYEIAEAVVSALNGELTSSVVNAPMVPPEVLKELAPYVGLAQSLGHAAVQLVDDHGFSEVHITYHSPRGDLLDSRLLRANVVRGILQQITTSQVNIVNADLLAKKRGVRIVETVVPSEGAAVLNSLEVAIVSRASRFSSAVNGRGQISVSGAVKSGKPFLTQIGDFDVDLATEGEVLLVRQNDQPGIIATVASELAKKEINISFMSVGRTGRGADAIMAIGIDGSPDKELLGAISSVRGVQETAALSNLRA</sequence>
<feature type="domain" description="ACT" evidence="11">
    <location>
        <begin position="559"/>
        <end position="631"/>
    </location>
</feature>
<evidence type="ECO:0000256" key="3">
    <source>
        <dbReference type="ARBA" id="ARBA00011881"/>
    </source>
</evidence>
<keyword evidence="4" id="KW-0597">Phosphoprotein</keyword>
<dbReference type="Pfam" id="PF01842">
    <property type="entry name" value="ACT"/>
    <property type="match status" value="1"/>
</dbReference>
<comment type="catalytic activity">
    <reaction evidence="9 10">
        <text>(2R)-3-phosphoglycerate + NAD(+) = 3-phosphooxypyruvate + NADH + H(+)</text>
        <dbReference type="Rhea" id="RHEA:12641"/>
        <dbReference type="ChEBI" id="CHEBI:15378"/>
        <dbReference type="ChEBI" id="CHEBI:18110"/>
        <dbReference type="ChEBI" id="CHEBI:57540"/>
        <dbReference type="ChEBI" id="CHEBI:57945"/>
        <dbReference type="ChEBI" id="CHEBI:58272"/>
        <dbReference type="EC" id="1.1.1.95"/>
    </reaction>
</comment>
<evidence type="ECO:0000256" key="8">
    <source>
        <dbReference type="ARBA" id="ARBA00023299"/>
    </source>
</evidence>
<dbReference type="RefSeq" id="XP_011396622.1">
    <property type="nucleotide sequence ID" value="XM_011398320.1"/>
</dbReference>
<keyword evidence="8 10" id="KW-0718">Serine biosynthesis</keyword>
<dbReference type="SUPFAM" id="SSF51735">
    <property type="entry name" value="NAD(P)-binding Rossmann-fold domains"/>
    <property type="match status" value="1"/>
</dbReference>
<dbReference type="PANTHER" id="PTHR42938">
    <property type="entry name" value="FORMATE DEHYDROGENASE 1"/>
    <property type="match status" value="1"/>
</dbReference>
<evidence type="ECO:0000256" key="9">
    <source>
        <dbReference type="ARBA" id="ARBA00048731"/>
    </source>
</evidence>
<keyword evidence="13" id="KW-1185">Reference proteome</keyword>
<dbReference type="InterPro" id="IPR002912">
    <property type="entry name" value="ACT_dom"/>
</dbReference>
<protein>
    <recommendedName>
        <fullName evidence="10">D-3-phosphoglycerate dehydrogenase</fullName>
        <ecNumber evidence="10">1.1.1.95</ecNumber>
    </recommendedName>
</protein>
<dbReference type="AlphaFoldDB" id="A0A087S9H4"/>
<dbReference type="GO" id="GO:0004617">
    <property type="term" value="F:phosphoglycerate dehydrogenase activity"/>
    <property type="evidence" value="ECO:0007669"/>
    <property type="project" value="UniProtKB-EC"/>
</dbReference>
<name>A0A087S9H4_AUXPR</name>
<dbReference type="eggNOG" id="KOG0068">
    <property type="taxonomic scope" value="Eukaryota"/>
</dbReference>
<dbReference type="SUPFAM" id="SSF143548">
    <property type="entry name" value="Serine metabolism enzymes domain"/>
    <property type="match status" value="1"/>
</dbReference>
<dbReference type="FunFam" id="3.40.50.720:FF:000021">
    <property type="entry name" value="D-3-phosphoglycerate dehydrogenase"/>
    <property type="match status" value="1"/>
</dbReference>
<dbReference type="GO" id="GO:0051287">
    <property type="term" value="F:NAD binding"/>
    <property type="evidence" value="ECO:0007669"/>
    <property type="project" value="UniProtKB-UniRule"/>
</dbReference>
<evidence type="ECO:0000313" key="13">
    <source>
        <dbReference type="Proteomes" id="UP000028924"/>
    </source>
</evidence>
<dbReference type="EC" id="1.1.1.95" evidence="10"/>
<evidence type="ECO:0000256" key="5">
    <source>
        <dbReference type="ARBA" id="ARBA00022990"/>
    </source>
</evidence>
<dbReference type="EMBL" id="APJO01000221">
    <property type="protein sequence ID" value="KFM22378.1"/>
    <property type="molecule type" value="Genomic_DNA"/>
</dbReference>